<comment type="caution">
    <text evidence="3">The sequence shown here is derived from an EMBL/GenBank/DDBJ whole genome shotgun (WGS) entry which is preliminary data.</text>
</comment>
<reference evidence="3 4" key="1">
    <citation type="submission" date="2021-04" db="EMBL/GenBank/DDBJ databases">
        <title>Whole-genome sequencing of Saccharopolyspora endophytica KCTC 19397.</title>
        <authorList>
            <person name="Ay H."/>
            <person name="Saygin H."/>
            <person name="Sahin N."/>
        </authorList>
    </citation>
    <scope>NUCLEOTIDE SEQUENCE [LARGE SCALE GENOMIC DNA]</scope>
    <source>
        <strain evidence="3 4">KCTC 19397</strain>
    </source>
</reference>
<evidence type="ECO:0000256" key="1">
    <source>
        <dbReference type="ARBA" id="ARBA00023125"/>
    </source>
</evidence>
<dbReference type="InterPro" id="IPR000551">
    <property type="entry name" value="MerR-type_HTH_dom"/>
</dbReference>
<dbReference type="Pfam" id="PF13411">
    <property type="entry name" value="MerR_1"/>
    <property type="match status" value="2"/>
</dbReference>
<dbReference type="RefSeq" id="WP_210969865.1">
    <property type="nucleotide sequence ID" value="NZ_JAGPXE010000004.1"/>
</dbReference>
<feature type="domain" description="HTH merR-type" evidence="2">
    <location>
        <begin position="1"/>
        <end position="48"/>
    </location>
</feature>
<accession>A0ABS5DDR2</accession>
<keyword evidence="4" id="KW-1185">Reference proteome</keyword>
<organism evidence="3 4">
    <name type="scientific">Saccharopolyspora endophytica</name>
    <dbReference type="NCBI Taxonomy" id="543886"/>
    <lineage>
        <taxon>Bacteria</taxon>
        <taxon>Bacillati</taxon>
        <taxon>Actinomycetota</taxon>
        <taxon>Actinomycetes</taxon>
        <taxon>Pseudonocardiales</taxon>
        <taxon>Pseudonocardiaceae</taxon>
        <taxon>Saccharopolyspora</taxon>
    </lineage>
</organism>
<keyword evidence="1" id="KW-0238">DNA-binding</keyword>
<dbReference type="InterPro" id="IPR009061">
    <property type="entry name" value="DNA-bd_dom_put_sf"/>
</dbReference>
<dbReference type="PANTHER" id="PTHR30204">
    <property type="entry name" value="REDOX-CYCLING DRUG-SENSING TRANSCRIPTIONAL ACTIVATOR SOXR"/>
    <property type="match status" value="1"/>
</dbReference>
<name>A0ABS5DDR2_9PSEU</name>
<evidence type="ECO:0000259" key="2">
    <source>
        <dbReference type="PROSITE" id="PS50937"/>
    </source>
</evidence>
<dbReference type="SUPFAM" id="SSF46955">
    <property type="entry name" value="Putative DNA-binding domain"/>
    <property type="match status" value="2"/>
</dbReference>
<sequence length="233" mass="25031">MSTAAVAEASGYSVQQVRDLERRGVIPPAARAGNGYRRFSEAHVRALRAYRGLVLAVGPVEARRAMRDIRRCSPEEGAALIGSLHTGLHHERERALAARRGLEAIQAEAETDAEPVAADAMTITELSQALGVRSSALRFWEGEGLVEPDRITTRAGTARRYGIAAIREARITAALRAGGYRVPDVRTAITAIREMGDVSCSLAALDARVEAIARRSLGLLRAGALLAEIIESR</sequence>
<dbReference type="InterPro" id="IPR047057">
    <property type="entry name" value="MerR_fam"/>
</dbReference>
<dbReference type="SMART" id="SM00422">
    <property type="entry name" value="HTH_MERR"/>
    <property type="match status" value="2"/>
</dbReference>
<proteinExistence type="predicted"/>
<dbReference type="PANTHER" id="PTHR30204:SF93">
    <property type="entry name" value="HTH MERR-TYPE DOMAIN-CONTAINING PROTEIN"/>
    <property type="match status" value="1"/>
</dbReference>
<dbReference type="Gene3D" id="1.10.1660.10">
    <property type="match status" value="2"/>
</dbReference>
<gene>
    <name evidence="3" type="ORF">KBO27_10790</name>
</gene>
<evidence type="ECO:0000313" key="4">
    <source>
        <dbReference type="Proteomes" id="UP000674084"/>
    </source>
</evidence>
<dbReference type="Proteomes" id="UP000674084">
    <property type="component" value="Unassembled WGS sequence"/>
</dbReference>
<dbReference type="EMBL" id="JAGPXE010000004">
    <property type="protein sequence ID" value="MBQ0924432.1"/>
    <property type="molecule type" value="Genomic_DNA"/>
</dbReference>
<feature type="domain" description="HTH merR-type" evidence="2">
    <location>
        <begin position="120"/>
        <end position="191"/>
    </location>
</feature>
<dbReference type="PROSITE" id="PS50937">
    <property type="entry name" value="HTH_MERR_2"/>
    <property type="match status" value="2"/>
</dbReference>
<protein>
    <submittedName>
        <fullName evidence="3">MerR family transcriptional regulator</fullName>
    </submittedName>
</protein>
<evidence type="ECO:0000313" key="3">
    <source>
        <dbReference type="EMBL" id="MBQ0924432.1"/>
    </source>
</evidence>